<proteinExistence type="predicted"/>
<dbReference type="EMBL" id="OMOD01000167">
    <property type="protein sequence ID" value="SPF47028.1"/>
    <property type="molecule type" value="Genomic_DNA"/>
</dbReference>
<name>A0A2U3L588_9BACT</name>
<dbReference type="SUPFAM" id="SSF53474">
    <property type="entry name" value="alpha/beta-Hydrolases"/>
    <property type="match status" value="1"/>
</dbReference>
<dbReference type="InterPro" id="IPR002925">
    <property type="entry name" value="Dienelactn_hydro"/>
</dbReference>
<dbReference type="Proteomes" id="UP000238701">
    <property type="component" value="Unassembled WGS sequence"/>
</dbReference>
<dbReference type="InterPro" id="IPR051049">
    <property type="entry name" value="Dienelactone_hydrolase-like"/>
</dbReference>
<evidence type="ECO:0000256" key="1">
    <source>
        <dbReference type="SAM" id="SignalP"/>
    </source>
</evidence>
<keyword evidence="3" id="KW-0378">Hydrolase</keyword>
<dbReference type="EC" id="3.1.1.45" evidence="3"/>
<evidence type="ECO:0000313" key="3">
    <source>
        <dbReference type="EMBL" id="SPF47028.1"/>
    </source>
</evidence>
<feature type="chain" id="PRO_5015749914" evidence="1">
    <location>
        <begin position="21"/>
        <end position="248"/>
    </location>
</feature>
<dbReference type="Gene3D" id="3.40.50.1820">
    <property type="entry name" value="alpha/beta hydrolase"/>
    <property type="match status" value="1"/>
</dbReference>
<dbReference type="AlphaFoldDB" id="A0A2U3L588"/>
<dbReference type="OrthoDB" id="9771666at2"/>
<gene>
    <name evidence="3" type="ORF">SBA1_700021</name>
</gene>
<evidence type="ECO:0000259" key="2">
    <source>
        <dbReference type="Pfam" id="PF01738"/>
    </source>
</evidence>
<organism evidence="3 4">
    <name type="scientific">Candidatus Sulfotelmatobacter kueseliae</name>
    <dbReference type="NCBI Taxonomy" id="2042962"/>
    <lineage>
        <taxon>Bacteria</taxon>
        <taxon>Pseudomonadati</taxon>
        <taxon>Acidobacteriota</taxon>
        <taxon>Terriglobia</taxon>
        <taxon>Terriglobales</taxon>
        <taxon>Candidatus Korobacteraceae</taxon>
        <taxon>Candidatus Sulfotelmatobacter</taxon>
    </lineage>
</organism>
<protein>
    <submittedName>
        <fullName evidence="3">Carboxymethylenebutenolidase</fullName>
        <ecNumber evidence="3">3.1.1.45</ecNumber>
    </submittedName>
</protein>
<accession>A0A2U3L588</accession>
<feature type="domain" description="Dienelactone hydrolase" evidence="2">
    <location>
        <begin position="36"/>
        <end position="243"/>
    </location>
</feature>
<dbReference type="InterPro" id="IPR029058">
    <property type="entry name" value="AB_hydrolase_fold"/>
</dbReference>
<keyword evidence="1" id="KW-0732">Signal</keyword>
<dbReference type="Pfam" id="PF01738">
    <property type="entry name" value="DLH"/>
    <property type="match status" value="1"/>
</dbReference>
<dbReference type="GO" id="GO:0008806">
    <property type="term" value="F:carboxymethylenebutenolidase activity"/>
    <property type="evidence" value="ECO:0007669"/>
    <property type="project" value="UniProtKB-EC"/>
</dbReference>
<dbReference type="PANTHER" id="PTHR46623">
    <property type="entry name" value="CARBOXYMETHYLENEBUTENOLIDASE-RELATED"/>
    <property type="match status" value="1"/>
</dbReference>
<dbReference type="PANTHER" id="PTHR46623:SF6">
    <property type="entry name" value="ALPHA_BETA-HYDROLASES SUPERFAMILY PROTEIN"/>
    <property type="match status" value="1"/>
</dbReference>
<sequence>MKRTLALLSAVVLVAAAALAADGKNVSYRSGDETVQGVLYAPSGNGPFPALIVVHEWWGLNDWVKDEASKLADEGYVALAVDLYRGKVATTPEMAHEIMRGVPEDRAKRDLHAAVEFLKSQPNVKKDRIGAIGWCMGGGYALDVALQEPDLAATVINYGHLATDTDALKKINAPILGLFGAQDHGITPDDVHKFEQALQQLGKKVEIKIYDDAGHAFENPNNKDGYRADDAADAWKRTVAFLAGTLKK</sequence>
<evidence type="ECO:0000313" key="4">
    <source>
        <dbReference type="Proteomes" id="UP000238701"/>
    </source>
</evidence>
<feature type="signal peptide" evidence="1">
    <location>
        <begin position="1"/>
        <end position="20"/>
    </location>
</feature>
<reference evidence="4" key="1">
    <citation type="submission" date="2018-02" db="EMBL/GenBank/DDBJ databases">
        <authorList>
            <person name="Hausmann B."/>
        </authorList>
    </citation>
    <scope>NUCLEOTIDE SEQUENCE [LARGE SCALE GENOMIC DNA]</scope>
    <source>
        <strain evidence="4">Peat soil MAG SbA1</strain>
    </source>
</reference>